<dbReference type="EMBL" id="VSSQ01081066">
    <property type="protein sequence ID" value="MPN30075.1"/>
    <property type="molecule type" value="Genomic_DNA"/>
</dbReference>
<gene>
    <name evidence="1" type="ORF">SDC9_177532</name>
</gene>
<sequence>MRFERRAKVFREVHPLALQIILSSGVLNGILVVRSIDSCAKLVNALIENNLELEITEDDDNYKLIEKNTLSTIRVISKHRLIANSFKTFFKKHN</sequence>
<evidence type="ECO:0000313" key="1">
    <source>
        <dbReference type="EMBL" id="MPN30075.1"/>
    </source>
</evidence>
<reference evidence="1" key="1">
    <citation type="submission" date="2019-08" db="EMBL/GenBank/DDBJ databases">
        <authorList>
            <person name="Kucharzyk K."/>
            <person name="Murdoch R.W."/>
            <person name="Higgins S."/>
            <person name="Loffler F."/>
        </authorList>
    </citation>
    <scope>NUCLEOTIDE SEQUENCE</scope>
</reference>
<accession>A0A645GTI9</accession>
<comment type="caution">
    <text evidence="1">The sequence shown here is derived from an EMBL/GenBank/DDBJ whole genome shotgun (WGS) entry which is preliminary data.</text>
</comment>
<organism evidence="1">
    <name type="scientific">bioreactor metagenome</name>
    <dbReference type="NCBI Taxonomy" id="1076179"/>
    <lineage>
        <taxon>unclassified sequences</taxon>
        <taxon>metagenomes</taxon>
        <taxon>ecological metagenomes</taxon>
    </lineage>
</organism>
<proteinExistence type="predicted"/>
<dbReference type="AlphaFoldDB" id="A0A645GTI9"/>
<protein>
    <submittedName>
        <fullName evidence="1">Uncharacterized protein</fullName>
    </submittedName>
</protein>
<name>A0A645GTI9_9ZZZZ</name>